<proteinExistence type="predicted"/>
<reference evidence="2 3" key="1">
    <citation type="journal article" date="2020" name="G3 (Bethesda)">
        <title>Improved Reference Genome for Cyclotella cryptica CCMP332, a Model for Cell Wall Morphogenesis, Salinity Adaptation, and Lipid Production in Diatoms (Bacillariophyta).</title>
        <authorList>
            <person name="Roberts W.R."/>
            <person name="Downey K.M."/>
            <person name="Ruck E.C."/>
            <person name="Traller J.C."/>
            <person name="Alverson A.J."/>
        </authorList>
    </citation>
    <scope>NUCLEOTIDE SEQUENCE [LARGE SCALE GENOMIC DNA]</scope>
    <source>
        <strain evidence="2 3">CCMP332</strain>
    </source>
</reference>
<accession>A0ABD3QY90</accession>
<comment type="caution">
    <text evidence="2">The sequence shown here is derived from an EMBL/GenBank/DDBJ whole genome shotgun (WGS) entry which is preliminary data.</text>
</comment>
<gene>
    <name evidence="2" type="ORF">HJC23_002555</name>
</gene>
<feature type="region of interest" description="Disordered" evidence="1">
    <location>
        <begin position="239"/>
        <end position="258"/>
    </location>
</feature>
<dbReference type="InterPro" id="IPR029033">
    <property type="entry name" value="His_PPase_superfam"/>
</dbReference>
<dbReference type="Pfam" id="PF00300">
    <property type="entry name" value="His_Phos_1"/>
    <property type="match status" value="1"/>
</dbReference>
<feature type="compositionally biased region" description="Basic and acidic residues" evidence="1">
    <location>
        <begin position="244"/>
        <end position="258"/>
    </location>
</feature>
<organism evidence="2 3">
    <name type="scientific">Cyclotella cryptica</name>
    <dbReference type="NCBI Taxonomy" id="29204"/>
    <lineage>
        <taxon>Eukaryota</taxon>
        <taxon>Sar</taxon>
        <taxon>Stramenopiles</taxon>
        <taxon>Ochrophyta</taxon>
        <taxon>Bacillariophyta</taxon>
        <taxon>Coscinodiscophyceae</taxon>
        <taxon>Thalassiosirophycidae</taxon>
        <taxon>Stephanodiscales</taxon>
        <taxon>Stephanodiscaceae</taxon>
        <taxon>Cyclotella</taxon>
    </lineage>
</organism>
<sequence length="424" mass="47924">MATTVKSVTFAVDDITSSDTCMEMYPTPASKALENLCQDNEHCHCVHIDPTHPREYILYFIRHGEAMHNILEKEAESKARQLAVSQGYDPNSHYVKKAAEDARKAILNSQSMEDPPLSEQGMKEARRAKRDLEQLISSLNLPPVQEVWVSPLQRALKTASIIFPNSLSTKFEDSCDKVDEKRLVAPRIKVKEELKERHTGLACDTHSPLKSLRARPSFQYFSLSGLRLNSMESIIKGISSSSTEKMDSLEEEKHDRTESSYEEFNSDFGLFRLSGHPNDNDLWEQLEHMEISPGSETKKNYNHGVCGEDNPLQPSIADDSWSNTVFQKEDNEMLRERTKKLFDLLAATESRSICLVGHKGYLRELERGPLGHSDAELFQNCEVRVYRLLLNFVKNGAPDVGVEMSGKGLQSGVNIFAERITSSR</sequence>
<dbReference type="SUPFAM" id="SSF53254">
    <property type="entry name" value="Phosphoglycerate mutase-like"/>
    <property type="match status" value="1"/>
</dbReference>
<dbReference type="AlphaFoldDB" id="A0ABD3QY90"/>
<evidence type="ECO:0000313" key="3">
    <source>
        <dbReference type="Proteomes" id="UP001516023"/>
    </source>
</evidence>
<dbReference type="InterPro" id="IPR013078">
    <property type="entry name" value="His_Pase_superF_clade-1"/>
</dbReference>
<dbReference type="EMBL" id="JABMIG020000007">
    <property type="protein sequence ID" value="KAL3804516.1"/>
    <property type="molecule type" value="Genomic_DNA"/>
</dbReference>
<dbReference type="Gene3D" id="3.40.50.1240">
    <property type="entry name" value="Phosphoglycerate mutase-like"/>
    <property type="match status" value="1"/>
</dbReference>
<dbReference type="SMART" id="SM00855">
    <property type="entry name" value="PGAM"/>
    <property type="match status" value="1"/>
</dbReference>
<dbReference type="Proteomes" id="UP001516023">
    <property type="component" value="Unassembled WGS sequence"/>
</dbReference>
<evidence type="ECO:0000313" key="2">
    <source>
        <dbReference type="EMBL" id="KAL3804516.1"/>
    </source>
</evidence>
<protein>
    <recommendedName>
        <fullName evidence="4">Phosphoglycerate mutase</fullName>
    </recommendedName>
</protein>
<dbReference type="PANTHER" id="PTHR48100">
    <property type="entry name" value="BROAD-SPECIFICITY PHOSPHATASE YOR283W-RELATED"/>
    <property type="match status" value="1"/>
</dbReference>
<dbReference type="CDD" id="cd07067">
    <property type="entry name" value="HP_PGM_like"/>
    <property type="match status" value="1"/>
</dbReference>
<name>A0ABD3QY90_9STRA</name>
<evidence type="ECO:0000256" key="1">
    <source>
        <dbReference type="SAM" id="MobiDB-lite"/>
    </source>
</evidence>
<keyword evidence="3" id="KW-1185">Reference proteome</keyword>
<dbReference type="PANTHER" id="PTHR48100:SF44">
    <property type="entry name" value="PHOSPHATASE C1620.13-RELATED"/>
    <property type="match status" value="1"/>
</dbReference>
<evidence type="ECO:0008006" key="4">
    <source>
        <dbReference type="Google" id="ProtNLM"/>
    </source>
</evidence>
<dbReference type="InterPro" id="IPR050275">
    <property type="entry name" value="PGM_Phosphatase"/>
</dbReference>